<proteinExistence type="predicted"/>
<dbReference type="Proteomes" id="UP000824782">
    <property type="component" value="Unassembled WGS sequence"/>
</dbReference>
<dbReference type="GO" id="GO:0005615">
    <property type="term" value="C:extracellular space"/>
    <property type="evidence" value="ECO:0007669"/>
    <property type="project" value="TreeGrafter"/>
</dbReference>
<feature type="non-terminal residue" evidence="3">
    <location>
        <position position="152"/>
    </location>
</feature>
<feature type="non-terminal residue" evidence="3">
    <location>
        <position position="1"/>
    </location>
</feature>
<protein>
    <recommendedName>
        <fullName evidence="2">Fibrinogen C-terminal domain-containing protein</fullName>
    </recommendedName>
</protein>
<name>A0AAV6YMT8_ENGPU</name>
<dbReference type="InterPro" id="IPR050373">
    <property type="entry name" value="Fibrinogen_C-term_domain"/>
</dbReference>
<dbReference type="EMBL" id="WNYA01050436">
    <property type="protein sequence ID" value="KAG8536100.1"/>
    <property type="molecule type" value="Genomic_DNA"/>
</dbReference>
<dbReference type="PROSITE" id="PS51406">
    <property type="entry name" value="FIBRINOGEN_C_2"/>
    <property type="match status" value="1"/>
</dbReference>
<feature type="domain" description="Fibrinogen C-terminal" evidence="2">
    <location>
        <begin position="16"/>
        <end position="152"/>
    </location>
</feature>
<reference evidence="3" key="1">
    <citation type="thesis" date="2020" institute="ProQuest LLC" country="789 East Eisenhower Parkway, Ann Arbor, MI, USA">
        <title>Comparative Genomics and Chromosome Evolution.</title>
        <authorList>
            <person name="Mudd A.B."/>
        </authorList>
    </citation>
    <scope>NUCLEOTIDE SEQUENCE</scope>
    <source>
        <strain evidence="3">237g6f4</strain>
        <tissue evidence="3">Blood</tissue>
    </source>
</reference>
<keyword evidence="4" id="KW-1185">Reference proteome</keyword>
<dbReference type="Pfam" id="PF00147">
    <property type="entry name" value="Fibrinogen_C"/>
    <property type="match status" value="1"/>
</dbReference>
<dbReference type="AlphaFoldDB" id="A0AAV6YMT8"/>
<feature type="chain" id="PRO_5043395096" description="Fibrinogen C-terminal domain-containing protein" evidence="1">
    <location>
        <begin position="22"/>
        <end position="152"/>
    </location>
</feature>
<dbReference type="GO" id="GO:0005102">
    <property type="term" value="F:signaling receptor binding"/>
    <property type="evidence" value="ECO:0007669"/>
    <property type="project" value="TreeGrafter"/>
</dbReference>
<dbReference type="GO" id="GO:0001867">
    <property type="term" value="P:complement activation, lectin pathway"/>
    <property type="evidence" value="ECO:0007669"/>
    <property type="project" value="TreeGrafter"/>
</dbReference>
<evidence type="ECO:0000256" key="1">
    <source>
        <dbReference type="SAM" id="SignalP"/>
    </source>
</evidence>
<accession>A0AAV6YMT8</accession>
<dbReference type="Gene3D" id="3.90.215.10">
    <property type="entry name" value="Gamma Fibrinogen, chain A, domain 1"/>
    <property type="match status" value="1"/>
</dbReference>
<dbReference type="InterPro" id="IPR002181">
    <property type="entry name" value="Fibrinogen_a/b/g_C_dom"/>
</dbReference>
<evidence type="ECO:0000259" key="2">
    <source>
        <dbReference type="PROSITE" id="PS51406"/>
    </source>
</evidence>
<evidence type="ECO:0000313" key="4">
    <source>
        <dbReference type="Proteomes" id="UP000824782"/>
    </source>
</evidence>
<dbReference type="InterPro" id="IPR036056">
    <property type="entry name" value="Fibrinogen-like_C"/>
</dbReference>
<comment type="caution">
    <text evidence="3">The sequence shown here is derived from an EMBL/GenBank/DDBJ whole genome shotgun (WGS) entry which is preliminary data.</text>
</comment>
<dbReference type="PANTHER" id="PTHR19143">
    <property type="entry name" value="FIBRINOGEN/TENASCIN/ANGIOPOEITIN"/>
    <property type="match status" value="1"/>
</dbReference>
<sequence>SRAALTILLLVESLFISSSSAARNCKELLNQGEVLSDWYTIYPDGSAPLRVLCDMHTDGGGWIVFQRRLDGSVDFFRDWASYKNGFGSRLSEFWLGNENIHKLTSAGTWELRIDLQDFDNARTYTQYTSFQVLGEEEKYKLLLGSFKDGDAG</sequence>
<dbReference type="GO" id="GO:0003823">
    <property type="term" value="F:antigen binding"/>
    <property type="evidence" value="ECO:0007669"/>
    <property type="project" value="TreeGrafter"/>
</dbReference>
<dbReference type="NCBIfam" id="NF040941">
    <property type="entry name" value="GGGWT_bact"/>
    <property type="match status" value="1"/>
</dbReference>
<dbReference type="InterPro" id="IPR014716">
    <property type="entry name" value="Fibrinogen_a/b/g_C_1"/>
</dbReference>
<gene>
    <name evidence="3" type="ORF">GDO81_027120</name>
</gene>
<dbReference type="SUPFAM" id="SSF56496">
    <property type="entry name" value="Fibrinogen C-terminal domain-like"/>
    <property type="match status" value="1"/>
</dbReference>
<evidence type="ECO:0000313" key="3">
    <source>
        <dbReference type="EMBL" id="KAG8536100.1"/>
    </source>
</evidence>
<dbReference type="SMART" id="SM00186">
    <property type="entry name" value="FBG"/>
    <property type="match status" value="1"/>
</dbReference>
<keyword evidence="1" id="KW-0732">Signal</keyword>
<dbReference type="GO" id="GO:0097367">
    <property type="term" value="F:carbohydrate derivative binding"/>
    <property type="evidence" value="ECO:0007669"/>
    <property type="project" value="TreeGrafter"/>
</dbReference>
<feature type="signal peptide" evidence="1">
    <location>
        <begin position="1"/>
        <end position="21"/>
    </location>
</feature>
<organism evidence="3 4">
    <name type="scientific">Engystomops pustulosus</name>
    <name type="common">Tungara frog</name>
    <name type="synonym">Physalaemus pustulosus</name>
    <dbReference type="NCBI Taxonomy" id="76066"/>
    <lineage>
        <taxon>Eukaryota</taxon>
        <taxon>Metazoa</taxon>
        <taxon>Chordata</taxon>
        <taxon>Craniata</taxon>
        <taxon>Vertebrata</taxon>
        <taxon>Euteleostomi</taxon>
        <taxon>Amphibia</taxon>
        <taxon>Batrachia</taxon>
        <taxon>Anura</taxon>
        <taxon>Neobatrachia</taxon>
        <taxon>Hyloidea</taxon>
        <taxon>Leptodactylidae</taxon>
        <taxon>Leiuperinae</taxon>
        <taxon>Engystomops</taxon>
    </lineage>
</organism>
<dbReference type="PANTHER" id="PTHR19143:SF467">
    <property type="entry name" value="FICOLIN-2-LIKE"/>
    <property type="match status" value="1"/>
</dbReference>